<evidence type="ECO:0000256" key="2">
    <source>
        <dbReference type="ARBA" id="ARBA00022777"/>
    </source>
</evidence>
<dbReference type="Pfam" id="PF07730">
    <property type="entry name" value="HisKA_3"/>
    <property type="match status" value="1"/>
</dbReference>
<dbReference type="InterPro" id="IPR011712">
    <property type="entry name" value="Sig_transdc_His_kin_sub3_dim/P"/>
</dbReference>
<dbReference type="InterPro" id="IPR050482">
    <property type="entry name" value="Sensor_HK_TwoCompSys"/>
</dbReference>
<evidence type="ECO:0000256" key="3">
    <source>
        <dbReference type="ARBA" id="ARBA00023012"/>
    </source>
</evidence>
<keyword evidence="3" id="KW-0902">Two-component regulatory system</keyword>
<evidence type="ECO:0000256" key="6">
    <source>
        <dbReference type="SAM" id="Phobius"/>
    </source>
</evidence>
<feature type="transmembrane region" description="Helical" evidence="6">
    <location>
        <begin position="164"/>
        <end position="180"/>
    </location>
</feature>
<dbReference type="PANTHER" id="PTHR24421">
    <property type="entry name" value="NITRATE/NITRITE SENSOR PROTEIN NARX-RELATED"/>
    <property type="match status" value="1"/>
</dbReference>
<feature type="region of interest" description="Disordered" evidence="5">
    <location>
        <begin position="1"/>
        <end position="22"/>
    </location>
</feature>
<keyword evidence="6" id="KW-0472">Membrane</keyword>
<keyword evidence="10" id="KW-1185">Reference proteome</keyword>
<reference evidence="9 10" key="1">
    <citation type="submission" date="2022-10" db="EMBL/GenBank/DDBJ databases">
        <title>The complete genomes of actinobacterial strains from the NBC collection.</title>
        <authorList>
            <person name="Joergensen T.S."/>
            <person name="Alvarez Arevalo M."/>
            <person name="Sterndorff E.B."/>
            <person name="Faurdal D."/>
            <person name="Vuksanovic O."/>
            <person name="Mourched A.-S."/>
            <person name="Charusanti P."/>
            <person name="Shaw S."/>
            <person name="Blin K."/>
            <person name="Weber T."/>
        </authorList>
    </citation>
    <scope>NUCLEOTIDE SEQUENCE [LARGE SCALE GENOMIC DNA]</scope>
    <source>
        <strain evidence="9 10">NBC_00319</strain>
    </source>
</reference>
<evidence type="ECO:0000313" key="10">
    <source>
        <dbReference type="Proteomes" id="UP001432128"/>
    </source>
</evidence>
<evidence type="ECO:0000259" key="7">
    <source>
        <dbReference type="Pfam" id="PF02518"/>
    </source>
</evidence>
<dbReference type="InterPro" id="IPR003594">
    <property type="entry name" value="HATPase_dom"/>
</dbReference>
<feature type="domain" description="Histidine kinase/HSP90-like ATPase" evidence="7">
    <location>
        <begin position="313"/>
        <end position="386"/>
    </location>
</feature>
<proteinExistence type="predicted"/>
<evidence type="ECO:0000313" key="9">
    <source>
        <dbReference type="EMBL" id="WUM18438.1"/>
    </source>
</evidence>
<feature type="compositionally biased region" description="Polar residues" evidence="5">
    <location>
        <begin position="1"/>
        <end position="13"/>
    </location>
</feature>
<dbReference type="SUPFAM" id="SSF55874">
    <property type="entry name" value="ATPase domain of HSP90 chaperone/DNA topoisomerase II/histidine kinase"/>
    <property type="match status" value="1"/>
</dbReference>
<keyword evidence="6" id="KW-0812">Transmembrane</keyword>
<dbReference type="PANTHER" id="PTHR24421:SF63">
    <property type="entry name" value="SENSOR HISTIDINE KINASE DESK"/>
    <property type="match status" value="1"/>
</dbReference>
<dbReference type="EMBL" id="CP108021">
    <property type="protein sequence ID" value="WUM18438.1"/>
    <property type="molecule type" value="Genomic_DNA"/>
</dbReference>
<feature type="transmembrane region" description="Helical" evidence="6">
    <location>
        <begin position="125"/>
        <end position="152"/>
    </location>
</feature>
<dbReference type="InterPro" id="IPR036890">
    <property type="entry name" value="HATPase_C_sf"/>
</dbReference>
<dbReference type="RefSeq" id="WP_328856081.1">
    <property type="nucleotide sequence ID" value="NZ_CP108021.1"/>
</dbReference>
<feature type="domain" description="Signal transduction histidine kinase subgroup 3 dimerisation and phosphoacceptor" evidence="8">
    <location>
        <begin position="209"/>
        <end position="275"/>
    </location>
</feature>
<name>A0AAU4JXF4_9NOCA</name>
<accession>A0AAU4JXF4</accession>
<dbReference type="CDD" id="cd16917">
    <property type="entry name" value="HATPase_UhpB-NarQ-NarX-like"/>
    <property type="match status" value="1"/>
</dbReference>
<protein>
    <submittedName>
        <fullName evidence="9">Sensor histidine kinase</fullName>
    </submittedName>
</protein>
<evidence type="ECO:0000259" key="8">
    <source>
        <dbReference type="Pfam" id="PF07730"/>
    </source>
</evidence>
<evidence type="ECO:0000256" key="5">
    <source>
        <dbReference type="SAM" id="MobiDB-lite"/>
    </source>
</evidence>
<dbReference type="Gene3D" id="3.30.565.10">
    <property type="entry name" value="Histidine kinase-like ATPase, C-terminal domain"/>
    <property type="match status" value="1"/>
</dbReference>
<dbReference type="GO" id="GO:0000155">
    <property type="term" value="F:phosphorelay sensor kinase activity"/>
    <property type="evidence" value="ECO:0007669"/>
    <property type="project" value="InterPro"/>
</dbReference>
<feature type="transmembrane region" description="Helical" evidence="6">
    <location>
        <begin position="63"/>
        <end position="85"/>
    </location>
</feature>
<organism evidence="9 10">
    <name type="scientific">Williamsia herbipolensis</name>
    <dbReference type="NCBI Taxonomy" id="1603258"/>
    <lineage>
        <taxon>Bacteria</taxon>
        <taxon>Bacillati</taxon>
        <taxon>Actinomycetota</taxon>
        <taxon>Actinomycetes</taxon>
        <taxon>Mycobacteriales</taxon>
        <taxon>Nocardiaceae</taxon>
        <taxon>Williamsia</taxon>
    </lineage>
</organism>
<sequence length="388" mass="41351">MSTASPESATTEPTAPRRRGGLRGWVRGRGRDDLRWAFPAIWLIFLGYPIASLLAADETATRTAIGMALIAAFAVTYVLACVHVIPMRHDNPDPAIALRYFTALSAITVATTPILANGSLAFGPFLIAITVFGLSQRMGFVVTGIVIGLAVLGPEFIPGWDFDPGTVIALIVSGGAMIAARNLQLREREREAAEERQRELDEQLAVVAERERVARDVHDILGHSLTVMTLKSELAGRLVDIDPERAKAELAELHSMSRQALAEVRATVGGLRTPDLRTELASARTALTAAAIVADLPQAPEDLAPSRSALFAWVLRESVTNVVRHSGAARCSVSVEADRLEVVDDGCGIPDHAFGNGLRGLTERVEAAGGDLYVRATSGGTAVEVILA</sequence>
<dbReference type="Proteomes" id="UP001432128">
    <property type="component" value="Chromosome"/>
</dbReference>
<dbReference type="KEGG" id="whr:OG579_11800"/>
<keyword evidence="6" id="KW-1133">Transmembrane helix</keyword>
<feature type="transmembrane region" description="Helical" evidence="6">
    <location>
        <begin position="36"/>
        <end position="56"/>
    </location>
</feature>
<dbReference type="GO" id="GO:0046983">
    <property type="term" value="F:protein dimerization activity"/>
    <property type="evidence" value="ECO:0007669"/>
    <property type="project" value="InterPro"/>
</dbReference>
<feature type="coiled-coil region" evidence="4">
    <location>
        <begin position="182"/>
        <end position="210"/>
    </location>
</feature>
<evidence type="ECO:0000256" key="4">
    <source>
        <dbReference type="SAM" id="Coils"/>
    </source>
</evidence>
<keyword evidence="1" id="KW-0808">Transferase</keyword>
<keyword evidence="2 9" id="KW-0418">Kinase</keyword>
<evidence type="ECO:0000256" key="1">
    <source>
        <dbReference type="ARBA" id="ARBA00022679"/>
    </source>
</evidence>
<keyword evidence="4" id="KW-0175">Coiled coil</keyword>
<dbReference type="Pfam" id="PF02518">
    <property type="entry name" value="HATPase_c"/>
    <property type="match status" value="1"/>
</dbReference>
<dbReference type="GO" id="GO:0016020">
    <property type="term" value="C:membrane"/>
    <property type="evidence" value="ECO:0007669"/>
    <property type="project" value="InterPro"/>
</dbReference>
<dbReference type="Gene3D" id="1.20.5.1930">
    <property type="match status" value="1"/>
</dbReference>
<dbReference type="AlphaFoldDB" id="A0AAU4JXF4"/>
<gene>
    <name evidence="9" type="ORF">OG579_11800</name>
</gene>